<evidence type="ECO:0000256" key="3">
    <source>
        <dbReference type="ARBA" id="ARBA00011048"/>
    </source>
</evidence>
<organism evidence="13 14">
    <name type="scientific">[Ruminococcus] torques</name>
    <dbReference type="NCBI Taxonomy" id="33039"/>
    <lineage>
        <taxon>Bacteria</taxon>
        <taxon>Bacillati</taxon>
        <taxon>Bacillota</taxon>
        <taxon>Clostridia</taxon>
        <taxon>Lachnospirales</taxon>
        <taxon>Lachnospiraceae</taxon>
        <taxon>Mediterraneibacter</taxon>
    </lineage>
</organism>
<feature type="coiled-coil region" evidence="10">
    <location>
        <begin position="118"/>
        <end position="145"/>
    </location>
</feature>
<dbReference type="InterPro" id="IPR051793">
    <property type="entry name" value="NADH:flavin_oxidoreductase"/>
</dbReference>
<dbReference type="GO" id="GO:0008670">
    <property type="term" value="F:2,4-dienoyl-CoA reductase (NADPH) activity"/>
    <property type="evidence" value="ECO:0007669"/>
    <property type="project" value="UniProtKB-EC"/>
</dbReference>
<dbReference type="NCBIfam" id="NF045592">
    <property type="entry name" value="bili_reduct_N"/>
    <property type="match status" value="1"/>
</dbReference>
<reference evidence="13 14" key="1">
    <citation type="submission" date="2015-09" db="EMBL/GenBank/DDBJ databases">
        <authorList>
            <consortium name="Pathogen Informatics"/>
        </authorList>
    </citation>
    <scope>NUCLEOTIDE SEQUENCE [LARGE SCALE GENOMIC DNA]</scope>
    <source>
        <strain evidence="13 14">2789STDY5834889</strain>
    </source>
</reference>
<dbReference type="EC" id="1.3.1.34" evidence="13"/>
<evidence type="ECO:0000256" key="7">
    <source>
        <dbReference type="ARBA" id="ARBA00023002"/>
    </source>
</evidence>
<feature type="domain" description="FAD/NAD(P)-binding" evidence="12">
    <location>
        <begin position="412"/>
        <end position="630"/>
    </location>
</feature>
<dbReference type="EMBL" id="CZBX01000002">
    <property type="protein sequence ID" value="CUQ82981.1"/>
    <property type="molecule type" value="Genomic_DNA"/>
</dbReference>
<dbReference type="Pfam" id="PF00724">
    <property type="entry name" value="Oxidored_FMN"/>
    <property type="match status" value="1"/>
</dbReference>
<dbReference type="PRINTS" id="PR00368">
    <property type="entry name" value="FADPNR"/>
</dbReference>
<evidence type="ECO:0000259" key="12">
    <source>
        <dbReference type="Pfam" id="PF07992"/>
    </source>
</evidence>
<dbReference type="InterPro" id="IPR036188">
    <property type="entry name" value="FAD/NAD-bd_sf"/>
</dbReference>
<dbReference type="GO" id="GO:0010181">
    <property type="term" value="F:FMN binding"/>
    <property type="evidence" value="ECO:0007669"/>
    <property type="project" value="InterPro"/>
</dbReference>
<evidence type="ECO:0000256" key="2">
    <source>
        <dbReference type="ARBA" id="ARBA00001966"/>
    </source>
</evidence>
<comment type="cofactor">
    <cofactor evidence="1">
        <name>FMN</name>
        <dbReference type="ChEBI" id="CHEBI:58210"/>
    </cofactor>
</comment>
<keyword evidence="8" id="KW-0408">Iron</keyword>
<evidence type="ECO:0000256" key="4">
    <source>
        <dbReference type="ARBA" id="ARBA00022630"/>
    </source>
</evidence>
<keyword evidence="6" id="KW-0479">Metal-binding</keyword>
<evidence type="ECO:0000256" key="8">
    <source>
        <dbReference type="ARBA" id="ARBA00023004"/>
    </source>
</evidence>
<sequence length="668" mass="72131">MGNKLSEPIKVGNLTFKNRIMFPPLTTGYEERDGSIGERSLNFYERLAKGGAAYVVIGDVAPVRTASPTPKLYDDSQIPVYKNLADTLHKYDCKLALQLFHPEYDVPGVGRMIMEAGIARQAAAKAQAEGNAEEAKKQMEECDRLTKGAYAKLHHDMQHFVTEATVEQLEDIKNSIAACAAKAQKAGIDAIEVHGDRLLGSLCSKILNHREDQYGGSLENRTRYALEVVAAIKEAAPDLMIEYKLPIITVNPDGSLRGKGGLEAEEGIRFAKMLDEAGIDMIQVAQANHTGNMGDTIPPMGDVPYNWTLPVAREVKKLVSVPVATVGRVVSLEAGEKILEDGDADIVAYGRSMLADADIANKAISGECIRECLNCNKGCVDAIQGRKYISCVLNAENGNEGTIFIKPADEKKKVAVVGAGIAGLEAARVAAKRGHEVTVFEKSDKIGGQIHLAAVPPRKSEILRSIEYYEKILPELSVDVKLNTEADCEELNKFDHVILAIGAHNMDLPMSVTDSNVVSAWDVLAGCEVSGACAVLGGGLVGTETAEFLAQKGLKVSIVEMLDQIATGESETVMPLIKKDFEEHDVKEYVNTRVNSIENNVIHAVNTKDESEVTIEADTIVNALGSKKNLFDNSKLTVPFVYVGDCSGERTADISAAIRSGYQAGNEI</sequence>
<accession>A0A174ZG75</accession>
<keyword evidence="4" id="KW-0285">Flavoprotein</keyword>
<dbReference type="InterPro" id="IPR013785">
    <property type="entry name" value="Aldolase_TIM"/>
</dbReference>
<evidence type="ECO:0000256" key="10">
    <source>
        <dbReference type="SAM" id="Coils"/>
    </source>
</evidence>
<dbReference type="PANTHER" id="PTHR42917:SF2">
    <property type="entry name" value="2,4-DIENOYL-COA REDUCTASE [(2E)-ENOYL-COA-PRODUCING]"/>
    <property type="match status" value="1"/>
</dbReference>
<comment type="similarity">
    <text evidence="3">In the N-terminal section; belongs to the NADH:flavin oxidoreductase/NADH oxidase family.</text>
</comment>
<dbReference type="RefSeq" id="WP_055171125.1">
    <property type="nucleotide sequence ID" value="NZ_CZBX01000002.1"/>
</dbReference>
<gene>
    <name evidence="13" type="primary">fadH</name>
    <name evidence="13" type="ORF">ERS852502_00631</name>
</gene>
<dbReference type="InterPro" id="IPR023753">
    <property type="entry name" value="FAD/NAD-binding_dom"/>
</dbReference>
<dbReference type="AlphaFoldDB" id="A0A174ZG75"/>
<protein>
    <submittedName>
        <fullName evidence="13">2,4-dienoyl-CoA reductase [NADPH]</fullName>
        <ecNumber evidence="13">1.3.1.34</ecNumber>
    </submittedName>
</protein>
<dbReference type="Proteomes" id="UP000078383">
    <property type="component" value="Unassembled WGS sequence"/>
</dbReference>
<dbReference type="GO" id="GO:0051536">
    <property type="term" value="F:iron-sulfur cluster binding"/>
    <property type="evidence" value="ECO:0007669"/>
    <property type="project" value="UniProtKB-KW"/>
</dbReference>
<evidence type="ECO:0000259" key="11">
    <source>
        <dbReference type="Pfam" id="PF00724"/>
    </source>
</evidence>
<comment type="cofactor">
    <cofactor evidence="2">
        <name>[4Fe-4S] cluster</name>
        <dbReference type="ChEBI" id="CHEBI:49883"/>
    </cofactor>
</comment>
<dbReference type="InterPro" id="IPR001155">
    <property type="entry name" value="OxRdtase_FMN_N"/>
</dbReference>
<dbReference type="NCBIfam" id="NF045599">
    <property type="entry name" value="bili_reduct_long"/>
    <property type="match status" value="1"/>
</dbReference>
<feature type="domain" description="NADH:flavin oxidoreductase/NADH oxidase N-terminal" evidence="11">
    <location>
        <begin position="5"/>
        <end position="365"/>
    </location>
</feature>
<keyword evidence="5" id="KW-0288">FMN</keyword>
<keyword evidence="9" id="KW-0411">Iron-sulfur</keyword>
<evidence type="ECO:0000256" key="6">
    <source>
        <dbReference type="ARBA" id="ARBA00022723"/>
    </source>
</evidence>
<evidence type="ECO:0000313" key="14">
    <source>
        <dbReference type="Proteomes" id="UP000078383"/>
    </source>
</evidence>
<evidence type="ECO:0000256" key="5">
    <source>
        <dbReference type="ARBA" id="ARBA00022643"/>
    </source>
</evidence>
<evidence type="ECO:0000313" key="13">
    <source>
        <dbReference type="EMBL" id="CUQ82981.1"/>
    </source>
</evidence>
<dbReference type="Pfam" id="PF07992">
    <property type="entry name" value="Pyr_redox_2"/>
    <property type="match status" value="1"/>
</dbReference>
<dbReference type="GO" id="GO:0046872">
    <property type="term" value="F:metal ion binding"/>
    <property type="evidence" value="ECO:0007669"/>
    <property type="project" value="UniProtKB-KW"/>
</dbReference>
<proteinExistence type="inferred from homology"/>
<dbReference type="Gene3D" id="3.40.50.720">
    <property type="entry name" value="NAD(P)-binding Rossmann-like Domain"/>
    <property type="match status" value="1"/>
</dbReference>
<keyword evidence="10" id="KW-0175">Coiled coil</keyword>
<dbReference type="Gene3D" id="3.20.20.70">
    <property type="entry name" value="Aldolase class I"/>
    <property type="match status" value="1"/>
</dbReference>
<evidence type="ECO:0000256" key="1">
    <source>
        <dbReference type="ARBA" id="ARBA00001917"/>
    </source>
</evidence>
<dbReference type="SUPFAM" id="SSF51905">
    <property type="entry name" value="FAD/NAD(P)-binding domain"/>
    <property type="match status" value="1"/>
</dbReference>
<dbReference type="Gene3D" id="3.50.50.60">
    <property type="entry name" value="FAD/NAD(P)-binding domain"/>
    <property type="match status" value="1"/>
</dbReference>
<dbReference type="OrthoDB" id="9772736at2"/>
<evidence type="ECO:0000256" key="9">
    <source>
        <dbReference type="ARBA" id="ARBA00023014"/>
    </source>
</evidence>
<dbReference type="SUPFAM" id="SSF51395">
    <property type="entry name" value="FMN-linked oxidoreductases"/>
    <property type="match status" value="1"/>
</dbReference>
<keyword evidence="7 13" id="KW-0560">Oxidoreductase</keyword>
<dbReference type="PANTHER" id="PTHR42917">
    <property type="entry name" value="2,4-DIENOYL-COA REDUCTASE"/>
    <property type="match status" value="1"/>
</dbReference>
<dbReference type="InterPro" id="IPR054629">
    <property type="entry name" value="BilR_N"/>
</dbReference>
<dbReference type="CDD" id="cd02803">
    <property type="entry name" value="OYE_like_FMN_family"/>
    <property type="match status" value="1"/>
</dbReference>
<name>A0A174ZG75_9FIRM</name>